<evidence type="ECO:0000313" key="3">
    <source>
        <dbReference type="EMBL" id="GAA2205480.1"/>
    </source>
</evidence>
<dbReference type="Proteomes" id="UP001499843">
    <property type="component" value="Unassembled WGS sequence"/>
</dbReference>
<name>A0ABN3C7Z3_9ACTN</name>
<gene>
    <name evidence="3" type="ORF">GCM10009850_009380</name>
</gene>
<comment type="caution">
    <text evidence="3">The sequence shown here is derived from an EMBL/GenBank/DDBJ whole genome shotgun (WGS) entry which is preliminary data.</text>
</comment>
<dbReference type="EMBL" id="BAAAQX010000002">
    <property type="protein sequence ID" value="GAA2205480.1"/>
    <property type="molecule type" value="Genomic_DNA"/>
</dbReference>
<evidence type="ECO:0000313" key="4">
    <source>
        <dbReference type="Proteomes" id="UP001499843"/>
    </source>
</evidence>
<protein>
    <submittedName>
        <fullName evidence="3">Uncharacterized protein</fullName>
    </submittedName>
</protein>
<feature type="transmembrane region" description="Helical" evidence="2">
    <location>
        <begin position="60"/>
        <end position="80"/>
    </location>
</feature>
<feature type="region of interest" description="Disordered" evidence="1">
    <location>
        <begin position="30"/>
        <end position="54"/>
    </location>
</feature>
<keyword evidence="4" id="KW-1185">Reference proteome</keyword>
<accession>A0ABN3C7Z3</accession>
<feature type="compositionally biased region" description="Polar residues" evidence="1">
    <location>
        <begin position="110"/>
        <end position="139"/>
    </location>
</feature>
<keyword evidence="2" id="KW-0812">Transmembrane</keyword>
<reference evidence="3 4" key="1">
    <citation type="journal article" date="2019" name="Int. J. Syst. Evol. Microbiol.">
        <title>The Global Catalogue of Microorganisms (GCM) 10K type strain sequencing project: providing services to taxonomists for standard genome sequencing and annotation.</title>
        <authorList>
            <consortium name="The Broad Institute Genomics Platform"/>
            <consortium name="The Broad Institute Genome Sequencing Center for Infectious Disease"/>
            <person name="Wu L."/>
            <person name="Ma J."/>
        </authorList>
    </citation>
    <scope>NUCLEOTIDE SEQUENCE [LARGE SCALE GENOMIC DNA]</scope>
    <source>
        <strain evidence="3 4">JCM 16114</strain>
    </source>
</reference>
<sequence>MAYQPGSSRFCQRCGSHVGTLAQCPRCRAEQGPQEQPTASFSTGPEPARLRSRPPAWRRAPVLISVAVAVLAFVLTWWFVTANPSQPIQNTGAGQGVAPSSPENGPENGPGTSPETSPETGAESSPESTPTRSAPTGRSSGRAARQQAERFDELLSSSNEARSSLSDAIAAATRCDPDGVQAIRDITTSRRDQLAAAHALGVDALRGGARLKDALVDALDASHDADSAFLAWAGRHVADGCEAPVEGDRDYRRGLDRSEAAQQAKTRFAAAWRPIAETYDLTVWKPDQI</sequence>
<feature type="compositionally biased region" description="Polar residues" evidence="1">
    <location>
        <begin position="33"/>
        <end position="43"/>
    </location>
</feature>
<evidence type="ECO:0000256" key="2">
    <source>
        <dbReference type="SAM" id="Phobius"/>
    </source>
</evidence>
<dbReference type="RefSeq" id="WP_344470984.1">
    <property type="nucleotide sequence ID" value="NZ_BAAAQX010000002.1"/>
</dbReference>
<feature type="region of interest" description="Disordered" evidence="1">
    <location>
        <begin position="90"/>
        <end position="159"/>
    </location>
</feature>
<proteinExistence type="predicted"/>
<keyword evidence="2" id="KW-0472">Membrane</keyword>
<organism evidence="3 4">
    <name type="scientific">Nonomuraea monospora</name>
    <dbReference type="NCBI Taxonomy" id="568818"/>
    <lineage>
        <taxon>Bacteria</taxon>
        <taxon>Bacillati</taxon>
        <taxon>Actinomycetota</taxon>
        <taxon>Actinomycetes</taxon>
        <taxon>Streptosporangiales</taxon>
        <taxon>Streptosporangiaceae</taxon>
        <taxon>Nonomuraea</taxon>
    </lineage>
</organism>
<evidence type="ECO:0000256" key="1">
    <source>
        <dbReference type="SAM" id="MobiDB-lite"/>
    </source>
</evidence>
<keyword evidence="2" id="KW-1133">Transmembrane helix</keyword>